<organism evidence="2 3">
    <name type="scientific">Folsomia candida</name>
    <name type="common">Springtail</name>
    <dbReference type="NCBI Taxonomy" id="158441"/>
    <lineage>
        <taxon>Eukaryota</taxon>
        <taxon>Metazoa</taxon>
        <taxon>Ecdysozoa</taxon>
        <taxon>Arthropoda</taxon>
        <taxon>Hexapoda</taxon>
        <taxon>Collembola</taxon>
        <taxon>Entomobryomorpha</taxon>
        <taxon>Isotomoidea</taxon>
        <taxon>Isotomidae</taxon>
        <taxon>Proisotominae</taxon>
        <taxon>Folsomia</taxon>
    </lineage>
</organism>
<proteinExistence type="predicted"/>
<evidence type="ECO:0000256" key="1">
    <source>
        <dbReference type="SAM" id="Phobius"/>
    </source>
</evidence>
<protein>
    <submittedName>
        <fullName evidence="2">Uncharacterized protein</fullName>
    </submittedName>
</protein>
<keyword evidence="1" id="KW-0472">Membrane</keyword>
<accession>A0A226DD15</accession>
<feature type="transmembrane region" description="Helical" evidence="1">
    <location>
        <begin position="107"/>
        <end position="124"/>
    </location>
</feature>
<gene>
    <name evidence="2" type="ORF">Fcan01_22058</name>
</gene>
<feature type="transmembrane region" description="Helical" evidence="1">
    <location>
        <begin position="130"/>
        <end position="151"/>
    </location>
</feature>
<keyword evidence="1" id="KW-1133">Transmembrane helix</keyword>
<sequence length="164" mass="18341">MTEAVSLNRSRKPITCHTLKSREVHKQMADSTVFDEFISHLLITDRCHNVSARHLTPVLNNVAVHFSITTPIFESVRNYGFISCYLVKPDTFIFSALSDPFDVATRIYLLVGFIVLATTLTILSGHMSSYGILVATGICFENSVLGGRNLFPSRFPRKPYTKGI</sequence>
<comment type="caution">
    <text evidence="2">The sequence shown here is derived from an EMBL/GenBank/DDBJ whole genome shotgun (WGS) entry which is preliminary data.</text>
</comment>
<dbReference type="EMBL" id="LNIX01000023">
    <property type="protein sequence ID" value="OXA43089.1"/>
    <property type="molecule type" value="Genomic_DNA"/>
</dbReference>
<keyword evidence="1" id="KW-0812">Transmembrane</keyword>
<name>A0A226DD15_FOLCA</name>
<dbReference type="Proteomes" id="UP000198287">
    <property type="component" value="Unassembled WGS sequence"/>
</dbReference>
<keyword evidence="3" id="KW-1185">Reference proteome</keyword>
<evidence type="ECO:0000313" key="2">
    <source>
        <dbReference type="EMBL" id="OXA43089.1"/>
    </source>
</evidence>
<evidence type="ECO:0000313" key="3">
    <source>
        <dbReference type="Proteomes" id="UP000198287"/>
    </source>
</evidence>
<dbReference type="AlphaFoldDB" id="A0A226DD15"/>
<reference evidence="2 3" key="1">
    <citation type="submission" date="2015-12" db="EMBL/GenBank/DDBJ databases">
        <title>The genome of Folsomia candida.</title>
        <authorList>
            <person name="Faddeeva A."/>
            <person name="Derks M.F."/>
            <person name="Anvar Y."/>
            <person name="Smit S."/>
            <person name="Van Straalen N."/>
            <person name="Roelofs D."/>
        </authorList>
    </citation>
    <scope>NUCLEOTIDE SEQUENCE [LARGE SCALE GENOMIC DNA]</scope>
    <source>
        <strain evidence="2 3">VU population</strain>
        <tissue evidence="2">Whole body</tissue>
    </source>
</reference>